<reference evidence="2 3" key="1">
    <citation type="submission" date="2013-09" db="EMBL/GenBank/DDBJ databases">
        <title>Whole genome shotgun sequence of Novosphingobium tardaugens NBRC 16725.</title>
        <authorList>
            <person name="Isaki S."/>
            <person name="Hosoyama A."/>
            <person name="Tsuchikane K."/>
            <person name="Katsumata H."/>
            <person name="Ando Y."/>
            <person name="Yamazaki S."/>
            <person name="Fujita N."/>
        </authorList>
    </citation>
    <scope>NUCLEOTIDE SEQUENCE [LARGE SCALE GENOMIC DNA]</scope>
    <source>
        <strain evidence="2 3">NBRC 16725</strain>
    </source>
</reference>
<dbReference type="InterPro" id="IPR032710">
    <property type="entry name" value="NTF2-like_dom_sf"/>
</dbReference>
<sequence>MRKPEDVVDAMIAACNARDIESALACFDEDVFYHNVPLEPVTGHAGVRAVLEPFLGAAQEVDWVVHKSVSNGVDCVMNERTDRFLMPKGWAEMPVMGVFEVKDGKISAWRDYFDLAAAKPLLEG</sequence>
<keyword evidence="2" id="KW-0378">Hydrolase</keyword>
<evidence type="ECO:0000313" key="3">
    <source>
        <dbReference type="Proteomes" id="UP000016568"/>
    </source>
</evidence>
<dbReference type="Gene3D" id="3.10.450.50">
    <property type="match status" value="1"/>
</dbReference>
<name>U2YJH9_9SPHN</name>
<dbReference type="OrthoDB" id="9781757at2"/>
<feature type="domain" description="Limonene-1,2-epoxide hydrolase" evidence="1">
    <location>
        <begin position="6"/>
        <end position="115"/>
    </location>
</feature>
<comment type="caution">
    <text evidence="2">The sequence shown here is derived from an EMBL/GenBank/DDBJ whole genome shotgun (WGS) entry which is preliminary data.</text>
</comment>
<dbReference type="GO" id="GO:0016787">
    <property type="term" value="F:hydrolase activity"/>
    <property type="evidence" value="ECO:0007669"/>
    <property type="project" value="UniProtKB-KW"/>
</dbReference>
<dbReference type="Proteomes" id="UP000016568">
    <property type="component" value="Unassembled WGS sequence"/>
</dbReference>
<dbReference type="SUPFAM" id="SSF54427">
    <property type="entry name" value="NTF2-like"/>
    <property type="match status" value="1"/>
</dbReference>
<dbReference type="AlphaFoldDB" id="U2YJH9"/>
<keyword evidence="3" id="KW-1185">Reference proteome</keyword>
<dbReference type="Pfam" id="PF07858">
    <property type="entry name" value="LEH"/>
    <property type="match status" value="1"/>
</dbReference>
<evidence type="ECO:0000313" key="2">
    <source>
        <dbReference type="EMBL" id="GAD48600.1"/>
    </source>
</evidence>
<dbReference type="eggNOG" id="COG4308">
    <property type="taxonomic scope" value="Bacteria"/>
</dbReference>
<organism evidence="2 3">
    <name type="scientific">Caenibius tardaugens NBRC 16725</name>
    <dbReference type="NCBI Taxonomy" id="1219035"/>
    <lineage>
        <taxon>Bacteria</taxon>
        <taxon>Pseudomonadati</taxon>
        <taxon>Pseudomonadota</taxon>
        <taxon>Alphaproteobacteria</taxon>
        <taxon>Sphingomonadales</taxon>
        <taxon>Erythrobacteraceae</taxon>
        <taxon>Caenibius</taxon>
    </lineage>
</organism>
<evidence type="ECO:0000259" key="1">
    <source>
        <dbReference type="Pfam" id="PF07858"/>
    </source>
</evidence>
<dbReference type="InterPro" id="IPR013100">
    <property type="entry name" value="LEH"/>
</dbReference>
<gene>
    <name evidence="2" type="ORF">NT2_04_00110</name>
</gene>
<dbReference type="EMBL" id="BASZ01000004">
    <property type="protein sequence ID" value="GAD48600.1"/>
    <property type="molecule type" value="Genomic_DNA"/>
</dbReference>
<protein>
    <submittedName>
        <fullName evidence="2">Putative epoxide hydrolase</fullName>
    </submittedName>
</protein>
<dbReference type="KEGG" id="ntd:EGO55_10230"/>
<dbReference type="RefSeq" id="WP_021689507.1">
    <property type="nucleotide sequence ID" value="NZ_BASZ01000004.1"/>
</dbReference>
<proteinExistence type="predicted"/>
<accession>U2YJH9</accession>